<comment type="similarity">
    <text evidence="1">Belongs to the MsrA Met sulfoxide reductase family.</text>
</comment>
<evidence type="ECO:0000256" key="6">
    <source>
        <dbReference type="ARBA" id="ARBA00047806"/>
    </source>
</evidence>
<dbReference type="PaxDb" id="2903-EOD25720"/>
<dbReference type="GO" id="GO:0034599">
    <property type="term" value="P:cellular response to oxidative stress"/>
    <property type="evidence" value="ECO:0007669"/>
    <property type="project" value="TreeGrafter"/>
</dbReference>
<dbReference type="KEGG" id="ehx:EMIHUDRAFT_56960"/>
<reference evidence="9" key="2">
    <citation type="submission" date="2024-10" db="UniProtKB">
        <authorList>
            <consortium name="EnsemblProtists"/>
        </authorList>
    </citation>
    <scope>IDENTIFICATION</scope>
</reference>
<proteinExistence type="inferred from homology"/>
<protein>
    <recommendedName>
        <fullName evidence="2">peptide-methionine (S)-S-oxide reductase</fullName>
        <ecNumber evidence="2">1.8.4.11</ecNumber>
    </recommendedName>
    <alternativeName>
        <fullName evidence="5">Peptide-methionine (S)-S-oxide reductase</fullName>
    </alternativeName>
    <alternativeName>
        <fullName evidence="4">Protein-methionine-S-oxide reductase</fullName>
    </alternativeName>
</protein>
<dbReference type="PANTHER" id="PTHR42799:SF2">
    <property type="entry name" value="MITOCHONDRIAL PEPTIDE METHIONINE SULFOXIDE REDUCTASE"/>
    <property type="match status" value="1"/>
</dbReference>
<dbReference type="RefSeq" id="XP_005789748.1">
    <property type="nucleotide sequence ID" value="XM_005789691.1"/>
</dbReference>
<evidence type="ECO:0000256" key="4">
    <source>
        <dbReference type="ARBA" id="ARBA00030273"/>
    </source>
</evidence>
<dbReference type="RefSeq" id="XP_005778149.1">
    <property type="nucleotide sequence ID" value="XM_005778092.1"/>
</dbReference>
<dbReference type="STRING" id="2903.R1FUZ2"/>
<dbReference type="EnsemblProtists" id="EOD25720">
    <property type="protein sequence ID" value="EOD25720"/>
    <property type="gene ID" value="EMIHUDRAFT_56960"/>
</dbReference>
<dbReference type="GO" id="GO:0008113">
    <property type="term" value="F:peptide-methionine (S)-S-oxide reductase activity"/>
    <property type="evidence" value="ECO:0007669"/>
    <property type="project" value="UniProtKB-EC"/>
</dbReference>
<organism evidence="9 10">
    <name type="scientific">Emiliania huxleyi (strain CCMP1516)</name>
    <dbReference type="NCBI Taxonomy" id="280463"/>
    <lineage>
        <taxon>Eukaryota</taxon>
        <taxon>Haptista</taxon>
        <taxon>Haptophyta</taxon>
        <taxon>Prymnesiophyceae</taxon>
        <taxon>Isochrysidales</taxon>
        <taxon>Noelaerhabdaceae</taxon>
        <taxon>Emiliania</taxon>
    </lineage>
</organism>
<name>A0A0D3KNI4_EMIH1</name>
<dbReference type="HOGENOM" id="CLU_031040_10_2_1"/>
<dbReference type="AlphaFoldDB" id="A0A0D3KNI4"/>
<dbReference type="InterPro" id="IPR036509">
    <property type="entry name" value="Met_Sox_Rdtase_MsrA_sf"/>
</dbReference>
<evidence type="ECO:0000313" key="9">
    <source>
        <dbReference type="EnsemblProtists" id="EOD37319"/>
    </source>
</evidence>
<dbReference type="NCBIfam" id="TIGR00401">
    <property type="entry name" value="msrA"/>
    <property type="match status" value="1"/>
</dbReference>
<dbReference type="InterPro" id="IPR002569">
    <property type="entry name" value="Met_Sox_Rdtase_MsrA_dom"/>
</dbReference>
<dbReference type="Gene3D" id="3.30.1060.10">
    <property type="entry name" value="Peptide methionine sulphoxide reductase MsrA"/>
    <property type="match status" value="1"/>
</dbReference>
<evidence type="ECO:0000256" key="2">
    <source>
        <dbReference type="ARBA" id="ARBA00012502"/>
    </source>
</evidence>
<dbReference type="EC" id="1.8.4.11" evidence="2"/>
<evidence type="ECO:0000256" key="1">
    <source>
        <dbReference type="ARBA" id="ARBA00005591"/>
    </source>
</evidence>
<keyword evidence="10" id="KW-1185">Reference proteome</keyword>
<reference evidence="10" key="1">
    <citation type="journal article" date="2013" name="Nature">
        <title>Pan genome of the phytoplankton Emiliania underpins its global distribution.</title>
        <authorList>
            <person name="Read B.A."/>
            <person name="Kegel J."/>
            <person name="Klute M.J."/>
            <person name="Kuo A."/>
            <person name="Lefebvre S.C."/>
            <person name="Maumus F."/>
            <person name="Mayer C."/>
            <person name="Miller J."/>
            <person name="Monier A."/>
            <person name="Salamov A."/>
            <person name="Young J."/>
            <person name="Aguilar M."/>
            <person name="Claverie J.M."/>
            <person name="Frickenhaus S."/>
            <person name="Gonzalez K."/>
            <person name="Herman E.K."/>
            <person name="Lin Y.C."/>
            <person name="Napier J."/>
            <person name="Ogata H."/>
            <person name="Sarno A.F."/>
            <person name="Shmutz J."/>
            <person name="Schroeder D."/>
            <person name="de Vargas C."/>
            <person name="Verret F."/>
            <person name="von Dassow P."/>
            <person name="Valentin K."/>
            <person name="Van de Peer Y."/>
            <person name="Wheeler G."/>
            <person name="Dacks J.B."/>
            <person name="Delwiche C.F."/>
            <person name="Dyhrman S.T."/>
            <person name="Glockner G."/>
            <person name="John U."/>
            <person name="Richards T."/>
            <person name="Worden A.Z."/>
            <person name="Zhang X."/>
            <person name="Grigoriev I.V."/>
            <person name="Allen A.E."/>
            <person name="Bidle K."/>
            <person name="Borodovsky M."/>
            <person name="Bowler C."/>
            <person name="Brownlee C."/>
            <person name="Cock J.M."/>
            <person name="Elias M."/>
            <person name="Gladyshev V.N."/>
            <person name="Groth M."/>
            <person name="Guda C."/>
            <person name="Hadaegh A."/>
            <person name="Iglesias-Rodriguez M.D."/>
            <person name="Jenkins J."/>
            <person name="Jones B.M."/>
            <person name="Lawson T."/>
            <person name="Leese F."/>
            <person name="Lindquist E."/>
            <person name="Lobanov A."/>
            <person name="Lomsadze A."/>
            <person name="Malik S.B."/>
            <person name="Marsh M.E."/>
            <person name="Mackinder L."/>
            <person name="Mock T."/>
            <person name="Mueller-Roeber B."/>
            <person name="Pagarete A."/>
            <person name="Parker M."/>
            <person name="Probert I."/>
            <person name="Quesneville H."/>
            <person name="Raines C."/>
            <person name="Rensing S.A."/>
            <person name="Riano-Pachon D.M."/>
            <person name="Richier S."/>
            <person name="Rokitta S."/>
            <person name="Shiraiwa Y."/>
            <person name="Soanes D.M."/>
            <person name="van der Giezen M."/>
            <person name="Wahlund T.M."/>
            <person name="Williams B."/>
            <person name="Wilson W."/>
            <person name="Wolfe G."/>
            <person name="Wurch L.L."/>
        </authorList>
    </citation>
    <scope>NUCLEOTIDE SEQUENCE</scope>
</reference>
<accession>A0A0D3KNI4</accession>
<comment type="catalytic activity">
    <reaction evidence="7">
        <text>[thioredoxin]-disulfide + L-methionine + H2O = L-methionine (S)-S-oxide + [thioredoxin]-dithiol</text>
        <dbReference type="Rhea" id="RHEA:19993"/>
        <dbReference type="Rhea" id="RHEA-COMP:10698"/>
        <dbReference type="Rhea" id="RHEA-COMP:10700"/>
        <dbReference type="ChEBI" id="CHEBI:15377"/>
        <dbReference type="ChEBI" id="CHEBI:29950"/>
        <dbReference type="ChEBI" id="CHEBI:50058"/>
        <dbReference type="ChEBI" id="CHEBI:57844"/>
        <dbReference type="ChEBI" id="CHEBI:58772"/>
        <dbReference type="EC" id="1.8.4.11"/>
    </reaction>
</comment>
<dbReference type="eggNOG" id="KOG1635">
    <property type="taxonomic scope" value="Eukaryota"/>
</dbReference>
<feature type="domain" description="Peptide methionine sulphoxide reductase MsrA" evidence="8">
    <location>
        <begin position="2"/>
        <end position="150"/>
    </location>
</feature>
<keyword evidence="3" id="KW-0560">Oxidoreductase</keyword>
<dbReference type="KEGG" id="ehx:EMIHUDRAFT_58124"/>
<dbReference type="SUPFAM" id="SSF55068">
    <property type="entry name" value="Peptide methionine sulfoxide reductase"/>
    <property type="match status" value="1"/>
</dbReference>
<dbReference type="Pfam" id="PF01625">
    <property type="entry name" value="PMSR"/>
    <property type="match status" value="1"/>
</dbReference>
<comment type="catalytic activity">
    <reaction evidence="6">
        <text>L-methionyl-[protein] + [thioredoxin]-disulfide + H2O = L-methionyl-(S)-S-oxide-[protein] + [thioredoxin]-dithiol</text>
        <dbReference type="Rhea" id="RHEA:14217"/>
        <dbReference type="Rhea" id="RHEA-COMP:10698"/>
        <dbReference type="Rhea" id="RHEA-COMP:10700"/>
        <dbReference type="Rhea" id="RHEA-COMP:12313"/>
        <dbReference type="Rhea" id="RHEA-COMP:12315"/>
        <dbReference type="ChEBI" id="CHEBI:15377"/>
        <dbReference type="ChEBI" id="CHEBI:16044"/>
        <dbReference type="ChEBI" id="CHEBI:29950"/>
        <dbReference type="ChEBI" id="CHEBI:44120"/>
        <dbReference type="ChEBI" id="CHEBI:50058"/>
        <dbReference type="EC" id="1.8.4.11"/>
    </reaction>
</comment>
<evidence type="ECO:0000313" key="10">
    <source>
        <dbReference type="Proteomes" id="UP000013827"/>
    </source>
</evidence>
<dbReference type="GO" id="GO:0005737">
    <property type="term" value="C:cytoplasm"/>
    <property type="evidence" value="ECO:0007669"/>
    <property type="project" value="TreeGrafter"/>
</dbReference>
<dbReference type="PANTHER" id="PTHR42799">
    <property type="entry name" value="MITOCHONDRIAL PEPTIDE METHIONINE SULFOXIDE REDUCTASE"/>
    <property type="match status" value="1"/>
</dbReference>
<evidence type="ECO:0000259" key="8">
    <source>
        <dbReference type="Pfam" id="PF01625"/>
    </source>
</evidence>
<evidence type="ECO:0000256" key="5">
    <source>
        <dbReference type="ARBA" id="ARBA00030643"/>
    </source>
</evidence>
<dbReference type="EnsemblProtists" id="EOD37319">
    <property type="protein sequence ID" value="EOD37319"/>
    <property type="gene ID" value="EMIHUDRAFT_58124"/>
</dbReference>
<evidence type="ECO:0000256" key="3">
    <source>
        <dbReference type="ARBA" id="ARBA00023002"/>
    </source>
</evidence>
<sequence length="150" mass="16417">ETAIFGMGCFWAPQEAFQDMPGVESVLTGYASVEPRLNLEPPSYFPVCSGDGYTEAVRVTYDPSEVSYEALLRVFWANHDASLTTPGKEDQYRSALWPTDEAQRLLAAADVERAAAAYVAAGKDPPCTVVAKAPPAFTPAEPYHQHFWAK</sequence>
<dbReference type="OMA" id="CTHNDAQ"/>
<dbReference type="GeneID" id="17282591"/>
<dbReference type="GeneID" id="17271266"/>
<evidence type="ECO:0000256" key="7">
    <source>
        <dbReference type="ARBA" id="ARBA00048782"/>
    </source>
</evidence>
<dbReference type="InterPro" id="IPR050162">
    <property type="entry name" value="MsrA_MetSO_reductase"/>
</dbReference>
<dbReference type="Proteomes" id="UP000013827">
    <property type="component" value="Unassembled WGS sequence"/>
</dbReference>